<reference evidence="1" key="1">
    <citation type="submission" date="2022-03" db="EMBL/GenBank/DDBJ databases">
        <authorList>
            <person name="Sayadi A."/>
        </authorList>
    </citation>
    <scope>NUCLEOTIDE SEQUENCE</scope>
</reference>
<protein>
    <submittedName>
        <fullName evidence="1">Uncharacterized protein</fullName>
    </submittedName>
</protein>
<evidence type="ECO:0000313" key="2">
    <source>
        <dbReference type="Proteomes" id="UP001152888"/>
    </source>
</evidence>
<dbReference type="EMBL" id="CAKOFQ010006733">
    <property type="protein sequence ID" value="CAH1966396.1"/>
    <property type="molecule type" value="Genomic_DNA"/>
</dbReference>
<name>A0A9P0P4C8_ACAOB</name>
<proteinExistence type="predicted"/>
<sequence length="166" mass="17932">MALGVSAGGRGTGAGAIELTAAAIGPAAGGGGAKHSLDDDAGTGTITISAVLPEGIHVWLEILDAAAAEQYILSMCPLGSQHEHNDSENQPQNDFQSMWSMPHNENDSTIQPSINDMIWTKKKPSEMDNEATHLMLSLREEKSTYFDDKRTRKLKLWNDSKKVRGK</sequence>
<dbReference type="OrthoDB" id="6816023at2759"/>
<dbReference type="Proteomes" id="UP001152888">
    <property type="component" value="Unassembled WGS sequence"/>
</dbReference>
<accession>A0A9P0P4C8</accession>
<dbReference type="AlphaFoldDB" id="A0A9P0P4C8"/>
<keyword evidence="2" id="KW-1185">Reference proteome</keyword>
<organism evidence="1 2">
    <name type="scientific">Acanthoscelides obtectus</name>
    <name type="common">Bean weevil</name>
    <name type="synonym">Bruchus obtectus</name>
    <dbReference type="NCBI Taxonomy" id="200917"/>
    <lineage>
        <taxon>Eukaryota</taxon>
        <taxon>Metazoa</taxon>
        <taxon>Ecdysozoa</taxon>
        <taxon>Arthropoda</taxon>
        <taxon>Hexapoda</taxon>
        <taxon>Insecta</taxon>
        <taxon>Pterygota</taxon>
        <taxon>Neoptera</taxon>
        <taxon>Endopterygota</taxon>
        <taxon>Coleoptera</taxon>
        <taxon>Polyphaga</taxon>
        <taxon>Cucujiformia</taxon>
        <taxon>Chrysomeloidea</taxon>
        <taxon>Chrysomelidae</taxon>
        <taxon>Bruchinae</taxon>
        <taxon>Bruchini</taxon>
        <taxon>Acanthoscelides</taxon>
    </lineage>
</organism>
<comment type="caution">
    <text evidence="1">The sequence shown here is derived from an EMBL/GenBank/DDBJ whole genome shotgun (WGS) entry which is preliminary data.</text>
</comment>
<gene>
    <name evidence="1" type="ORF">ACAOBT_LOCUS6809</name>
</gene>
<evidence type="ECO:0000313" key="1">
    <source>
        <dbReference type="EMBL" id="CAH1966396.1"/>
    </source>
</evidence>